<keyword evidence="2" id="KW-1185">Reference proteome</keyword>
<protein>
    <submittedName>
        <fullName evidence="1">DUF2334 domain-containing protein</fullName>
    </submittedName>
</protein>
<dbReference type="RefSeq" id="WP_113630162.1">
    <property type="nucleotide sequence ID" value="NZ_QHCV01000010.1"/>
</dbReference>
<accession>A0A364V865</accession>
<dbReference type="EMBL" id="QHCV01000010">
    <property type="protein sequence ID" value="RAV32794.1"/>
    <property type="molecule type" value="Genomic_DNA"/>
</dbReference>
<evidence type="ECO:0000313" key="2">
    <source>
        <dbReference type="Proteomes" id="UP000251577"/>
    </source>
</evidence>
<evidence type="ECO:0000313" key="1">
    <source>
        <dbReference type="EMBL" id="RAV32794.1"/>
    </source>
</evidence>
<dbReference type="AlphaFoldDB" id="A0A364V865"/>
<reference evidence="1 2" key="1">
    <citation type="journal article" date="2018" name="Syst. Appl. Microbiol.">
        <title>Corynebacterium heidelbergense sp. nov., isolated from the preen glands of Egyptian geese (Alopochen aegyptiacus).</title>
        <authorList>
            <person name="Braun M.S."/>
            <person name="Wang E."/>
            <person name="Zimmermann S."/>
            <person name="Wink M."/>
        </authorList>
    </citation>
    <scope>NUCLEOTIDE SEQUENCE [LARGE SCALE GENOMIC DNA]</scope>
    <source>
        <strain evidence="1 2">647</strain>
    </source>
</reference>
<name>A0A364V865_9CORY</name>
<gene>
    <name evidence="1" type="ORF">DLJ54_01855</name>
</gene>
<proteinExistence type="predicted"/>
<organism evidence="1 2">
    <name type="scientific">Corynebacterium heidelbergense</name>
    <dbReference type="NCBI Taxonomy" id="2055947"/>
    <lineage>
        <taxon>Bacteria</taxon>
        <taxon>Bacillati</taxon>
        <taxon>Actinomycetota</taxon>
        <taxon>Actinomycetes</taxon>
        <taxon>Mycobacteriales</taxon>
        <taxon>Corynebacteriaceae</taxon>
        <taxon>Corynebacterium</taxon>
    </lineage>
</organism>
<comment type="caution">
    <text evidence="1">The sequence shown here is derived from an EMBL/GenBank/DDBJ whole genome shotgun (WGS) entry which is preliminary data.</text>
</comment>
<sequence>MNVSESPALMFTITGIRQETVVGAERMRNAAAEMGIRAGLVLSVQREKWHLKNDPSALEFIHESVAQGHEQLLGGLGPLTTAGGAAEFHKLGQHESTLRITAAQRQLSALGLHADIFAPSRWLASAEARAAAQRRGMGIIADAYTVRNLDRGTQQDVRVLAFGDGFGAAKWWRRNVKNSVRRHSNRRQDVRLSISASKACRKDVAGDLEWILQDLMGSGYTPMSYAHFADRSFQAAA</sequence>
<dbReference type="Proteomes" id="UP000251577">
    <property type="component" value="Unassembled WGS sequence"/>
</dbReference>